<reference evidence="2" key="1">
    <citation type="submission" date="2011-02" db="EMBL/GenBank/DDBJ databases">
        <authorList>
            <person name="Aslett M."/>
        </authorList>
    </citation>
    <scope>NUCLEOTIDE SEQUENCE</scope>
    <source>
        <strain evidence="2">Liverpool</strain>
    </source>
</reference>
<evidence type="ECO:0000256" key="1">
    <source>
        <dbReference type="SAM" id="MobiDB-lite"/>
    </source>
</evidence>
<accession>F0VNH8</accession>
<organism evidence="2 4">
    <name type="scientific">Neospora caninum (strain Liverpool)</name>
    <dbReference type="NCBI Taxonomy" id="572307"/>
    <lineage>
        <taxon>Eukaryota</taxon>
        <taxon>Sar</taxon>
        <taxon>Alveolata</taxon>
        <taxon>Apicomplexa</taxon>
        <taxon>Conoidasida</taxon>
        <taxon>Coccidia</taxon>
        <taxon>Eucoccidiorida</taxon>
        <taxon>Eimeriorina</taxon>
        <taxon>Sarcocystidae</taxon>
        <taxon>Neospora</taxon>
    </lineage>
</organism>
<feature type="region of interest" description="Disordered" evidence="1">
    <location>
        <begin position="434"/>
        <end position="471"/>
    </location>
</feature>
<dbReference type="Proteomes" id="UP000007494">
    <property type="component" value="Chromosome XI"/>
</dbReference>
<dbReference type="InParanoid" id="F0VNH8"/>
<dbReference type="eggNOG" id="ENOG502R00C">
    <property type="taxonomic scope" value="Eukaryota"/>
</dbReference>
<proteinExistence type="predicted"/>
<protein>
    <submittedName>
        <fullName evidence="2">Uncharacterized protein</fullName>
    </submittedName>
</protein>
<reference evidence="3" key="4">
    <citation type="journal article" date="2015" name="PLoS ONE">
        <title>Comprehensive Evaluation of Toxoplasma gondii VEG and Neospora caninum LIV Genomes with Tachyzoite Stage Transcriptome and Proteome Defines Novel Transcript Features.</title>
        <authorList>
            <person name="Ramaprasad A."/>
            <person name="Mourier T."/>
            <person name="Naeem R."/>
            <person name="Malas T.B."/>
            <person name="Moussa E."/>
            <person name="Panigrahi A."/>
            <person name="Vermont S.J."/>
            <person name="Otto T.D."/>
            <person name="Wastling J."/>
            <person name="Pain A."/>
        </authorList>
    </citation>
    <scope>NUCLEOTIDE SEQUENCE</scope>
    <source>
        <strain evidence="3">Liverpool</strain>
    </source>
</reference>
<dbReference type="OMA" id="LFICQHE"/>
<dbReference type="EMBL" id="LN714486">
    <property type="protein sequence ID" value="CEL70004.1"/>
    <property type="molecule type" value="Genomic_DNA"/>
</dbReference>
<evidence type="ECO:0000313" key="4">
    <source>
        <dbReference type="Proteomes" id="UP000007494"/>
    </source>
</evidence>
<dbReference type="VEuPathDB" id="ToxoDB:NCLIV_056980"/>
<dbReference type="EMBL" id="FR823392">
    <property type="protein sequence ID" value="CBZ55274.1"/>
    <property type="molecule type" value="Genomic_DNA"/>
</dbReference>
<gene>
    <name evidence="3" type="ORF">BN1204_056980</name>
    <name evidence="2" type="ORF">NCLIV_056980</name>
</gene>
<dbReference type="OrthoDB" id="10416376at2759"/>
<keyword evidence="4" id="KW-1185">Reference proteome</keyword>
<reference evidence="2" key="2">
    <citation type="submission" date="2011-03" db="EMBL/GenBank/DDBJ databases">
        <title>Comparative genomics and transcriptomics of Neospora caninum and Toxoplasma gondii.</title>
        <authorList>
            <person name="Reid A.J."/>
            <person name="Sohal A."/>
            <person name="Harris D."/>
            <person name="Quail M."/>
            <person name="Sanders M."/>
            <person name="Berriman M."/>
            <person name="Wastling J.M."/>
            <person name="Pain A."/>
        </authorList>
    </citation>
    <scope>NUCLEOTIDE SEQUENCE</scope>
    <source>
        <strain evidence="2">Liverpool</strain>
    </source>
</reference>
<dbReference type="RefSeq" id="XP_003885302.1">
    <property type="nucleotide sequence ID" value="XM_003885253.1"/>
</dbReference>
<evidence type="ECO:0000313" key="3">
    <source>
        <dbReference type="EMBL" id="CEL70004.1"/>
    </source>
</evidence>
<evidence type="ECO:0000313" key="2">
    <source>
        <dbReference type="EMBL" id="CBZ55274.1"/>
    </source>
</evidence>
<dbReference type="GeneID" id="13440687"/>
<sequence length="583" mass="61738">MPPPSSLRACVPQGRLSAAPFSVPAPLSLLSLSGANGTLHPAKVGYSAASAASLRRLRPSCSSRASSSRAPCAFSAGAPLHAESTSACSSLASSSFPSFSASHLPAPRACASPASVPRPSAAPGPCRSSRLPRSPSAVCTARLRAGFAHAADARGLLSARSAFPPSCLSRDLSSRLLSSAATPSAAALCETLHRSVRGGACQSAAALTEGLTRIKDTFPSQLGTHADPASLSASEKRTLSEAVYHFLMALNVSLPVSACLASSSFPAASLSPALDALWPLIDECHDLFLPGLSCPADMHPAPALLASLSGPAAVSLFLFFALASVLRRQRALGTDPASRHSPPSSGNPVGGEARLLSHFGAHLSLRERELTNESLLLLRIALEALGVRGKTSGLLAGVREGGRAGEEAAFDFFSLLPLHPHVTDRAVWGLPAGAEAADDPADEEEDEAELDEEEEPSEGASDQRSKGRSALGEKNRWLSPFEREVSSLLFRLEKPHDALPATLGAFSYTLRNAKKKELFICQHEKDFFTNEPDRPLAREQWRYLLAELRGWRLTFLARERSWNLFASQEAKEQLLRDALQKSS</sequence>
<dbReference type="AlphaFoldDB" id="F0VNH8"/>
<feature type="compositionally biased region" description="Basic and acidic residues" evidence="1">
    <location>
        <begin position="461"/>
        <end position="471"/>
    </location>
</feature>
<feature type="compositionally biased region" description="Acidic residues" evidence="1">
    <location>
        <begin position="436"/>
        <end position="457"/>
    </location>
</feature>
<name>F0VNH8_NEOCL</name>
<reference evidence="4" key="3">
    <citation type="journal article" date="2012" name="PLoS Pathog.">
        <title>Comparative genomics of the apicomplexan parasites Toxoplasma gondii and Neospora caninum: Coccidia differing in host range and transmission strategy.</title>
        <authorList>
            <person name="Reid A.J."/>
            <person name="Vermont S.J."/>
            <person name="Cotton J.A."/>
            <person name="Harris D."/>
            <person name="Hill-Cawthorne G.A."/>
            <person name="Konen-Waisman S."/>
            <person name="Latham S.M."/>
            <person name="Mourier T."/>
            <person name="Norton R."/>
            <person name="Quail M.A."/>
            <person name="Sanders M."/>
            <person name="Shanmugam D."/>
            <person name="Sohal A."/>
            <person name="Wasmuth J.D."/>
            <person name="Brunk B."/>
            <person name="Grigg M.E."/>
            <person name="Howard J.C."/>
            <person name="Parkinson J."/>
            <person name="Roos D.S."/>
            <person name="Trees A.J."/>
            <person name="Berriman M."/>
            <person name="Pain A."/>
            <person name="Wastling J.M."/>
        </authorList>
    </citation>
    <scope>NUCLEOTIDE SEQUENCE [LARGE SCALE GENOMIC DNA]</scope>
    <source>
        <strain evidence="4">Liverpool</strain>
    </source>
</reference>